<reference evidence="2" key="1">
    <citation type="journal article" date="2019" name="PLoS Negl. Trop. Dis.">
        <title>Revisiting the worldwide diversity of Leptospira species in the environment.</title>
        <authorList>
            <person name="Vincent A.T."/>
            <person name="Schiettekatte O."/>
            <person name="Bourhy P."/>
            <person name="Veyrier F.J."/>
            <person name="Picardeau M."/>
        </authorList>
    </citation>
    <scope>NUCLEOTIDE SEQUENCE [LARGE SCALE GENOMIC DNA]</scope>
    <source>
        <strain evidence="2">201702455</strain>
    </source>
</reference>
<evidence type="ECO:0000313" key="3">
    <source>
        <dbReference type="Proteomes" id="UP000297762"/>
    </source>
</evidence>
<proteinExistence type="predicted"/>
<dbReference type="OrthoDB" id="312288at2"/>
<feature type="signal peptide" evidence="1">
    <location>
        <begin position="1"/>
        <end position="21"/>
    </location>
</feature>
<dbReference type="Pfam" id="PF19527">
    <property type="entry name" value="DUF6055"/>
    <property type="match status" value="1"/>
</dbReference>
<dbReference type="EMBL" id="RQGF01000028">
    <property type="protein sequence ID" value="TGL60571.1"/>
    <property type="molecule type" value="Genomic_DNA"/>
</dbReference>
<evidence type="ECO:0008006" key="4">
    <source>
        <dbReference type="Google" id="ProtNLM"/>
    </source>
</evidence>
<dbReference type="RefSeq" id="WP_135649743.1">
    <property type="nucleotide sequence ID" value="NZ_RQGF01000028.1"/>
</dbReference>
<accession>A0A4R9K5T8</accession>
<sequence length="556" mass="64089">MFSKTFRFSFFFLLFVSAFFAQEQVRKLNLNNGSDLPKFKLPSLNTAPTTWEELQNIPFPAEQDFALKIPNAAGHYLGPDGGAVYQWSPGFYRWDLKDGYIFIRRSSDEWGLDKENTKIYSFPKKCPGCQSEKVYTFPDGSQIAAAFHEVSGKLEYLYNHPNEKTYFRFYKPGRYGKISEQKDRFDFQFDPRDSLFIHAFTESKTTTDFFKKAEKDFELIPSSKILVAFFHDTKAFRDFNNLAGATCTGGRGGIYGISFCDLTPEKDIFKEDQDPEIRKHQYSNQPVYMVYHEITHHMQQIRCENLRIGKEKLPPISQPSWLVEGHAEFIAQYGWPKFKGTKYREYYENFIVQKNRISLEKSNPYLVGFLALDFISQKYGNSKIKEIWDKTCEGESIDSALKSSISSNSGKLQSDLSNYLESEGKDLPSKFLQWEIEGTLTIPYTSSEASSFKPDTLTDLVNLTETSSIPDIHQIFALRMDFLKGKTEGVYQSPRKERVFLFKNGTYRIETPKYQVNVFPDGTTGFTSEKVSITVWGNGTRKWDSGGKTLTYFPPK</sequence>
<evidence type="ECO:0000256" key="1">
    <source>
        <dbReference type="SAM" id="SignalP"/>
    </source>
</evidence>
<protein>
    <recommendedName>
        <fullName evidence="4">Peptidase MA family protein</fullName>
    </recommendedName>
</protein>
<organism evidence="2 3">
    <name type="scientific">Leptospira sarikeiensis</name>
    <dbReference type="NCBI Taxonomy" id="2484943"/>
    <lineage>
        <taxon>Bacteria</taxon>
        <taxon>Pseudomonadati</taxon>
        <taxon>Spirochaetota</taxon>
        <taxon>Spirochaetia</taxon>
        <taxon>Leptospirales</taxon>
        <taxon>Leptospiraceae</taxon>
        <taxon>Leptospira</taxon>
    </lineage>
</organism>
<comment type="caution">
    <text evidence="2">The sequence shown here is derived from an EMBL/GenBank/DDBJ whole genome shotgun (WGS) entry which is preliminary data.</text>
</comment>
<gene>
    <name evidence="2" type="ORF">EHQ64_12120</name>
</gene>
<dbReference type="Proteomes" id="UP000297762">
    <property type="component" value="Unassembled WGS sequence"/>
</dbReference>
<evidence type="ECO:0000313" key="2">
    <source>
        <dbReference type="EMBL" id="TGL60571.1"/>
    </source>
</evidence>
<keyword evidence="1" id="KW-0732">Signal</keyword>
<keyword evidence="3" id="KW-1185">Reference proteome</keyword>
<feature type="chain" id="PRO_5020511135" description="Peptidase MA family protein" evidence="1">
    <location>
        <begin position="22"/>
        <end position="556"/>
    </location>
</feature>
<dbReference type="InterPro" id="IPR045690">
    <property type="entry name" value="DUF6055"/>
</dbReference>
<name>A0A4R9K5T8_9LEPT</name>
<dbReference type="AlphaFoldDB" id="A0A4R9K5T8"/>